<dbReference type="GO" id="GO:0004022">
    <property type="term" value="F:alcohol dehydrogenase (NAD+) activity"/>
    <property type="evidence" value="ECO:0007669"/>
    <property type="project" value="UniProtKB-EC"/>
</dbReference>
<keyword evidence="3" id="KW-0520">NAD</keyword>
<feature type="domain" description="Alcohol dehydrogenase iron-type/glycerol dehydrogenase GldA" evidence="4">
    <location>
        <begin position="23"/>
        <end position="179"/>
    </location>
</feature>
<dbReference type="InterPro" id="IPR039697">
    <property type="entry name" value="Alcohol_dehydrogenase_Fe"/>
</dbReference>
<proteinExistence type="inferred from homology"/>
<dbReference type="RefSeq" id="WP_227578011.1">
    <property type="nucleotide sequence ID" value="NZ_CP101987.1"/>
</dbReference>
<dbReference type="Pfam" id="PF00465">
    <property type="entry name" value="Fe-ADH"/>
    <property type="match status" value="1"/>
</dbReference>
<dbReference type="EMBL" id="CP101987">
    <property type="protein sequence ID" value="UUI72450.1"/>
    <property type="molecule type" value="Genomic_DNA"/>
</dbReference>
<dbReference type="PANTHER" id="PTHR11496:SF102">
    <property type="entry name" value="ALCOHOL DEHYDROGENASE 4"/>
    <property type="match status" value="1"/>
</dbReference>
<name>A0ABY5KRN6_9CELL</name>
<evidence type="ECO:0000259" key="4">
    <source>
        <dbReference type="Pfam" id="PF00465"/>
    </source>
</evidence>
<comment type="similarity">
    <text evidence="1">Belongs to the iron-containing alcohol dehydrogenase family.</text>
</comment>
<evidence type="ECO:0000313" key="7">
    <source>
        <dbReference type="Proteomes" id="UP001316384"/>
    </source>
</evidence>
<dbReference type="InterPro" id="IPR001670">
    <property type="entry name" value="ADH_Fe/GldA"/>
</dbReference>
<organism evidence="6 7">
    <name type="scientific">Cellulomonas xiejunii</name>
    <dbReference type="NCBI Taxonomy" id="2968083"/>
    <lineage>
        <taxon>Bacteria</taxon>
        <taxon>Bacillati</taxon>
        <taxon>Actinomycetota</taxon>
        <taxon>Actinomycetes</taxon>
        <taxon>Micrococcales</taxon>
        <taxon>Cellulomonadaceae</taxon>
        <taxon>Cellulomonas</taxon>
    </lineage>
</organism>
<protein>
    <submittedName>
        <fullName evidence="6">Iron-containing alcohol dehydrogenase</fullName>
        <ecNumber evidence="6">1.1.1.1</ecNumber>
    </submittedName>
</protein>
<dbReference type="PROSITE" id="PS00913">
    <property type="entry name" value="ADH_IRON_1"/>
    <property type="match status" value="1"/>
</dbReference>
<dbReference type="PANTHER" id="PTHR11496">
    <property type="entry name" value="ALCOHOL DEHYDROGENASE"/>
    <property type="match status" value="1"/>
</dbReference>
<keyword evidence="7" id="KW-1185">Reference proteome</keyword>
<keyword evidence="2 6" id="KW-0560">Oxidoreductase</keyword>
<reference evidence="6 7" key="1">
    <citation type="submission" date="2022-07" db="EMBL/GenBank/DDBJ databases">
        <title>Novel species in genus cellulomonas.</title>
        <authorList>
            <person name="Ye L."/>
        </authorList>
    </citation>
    <scope>NUCLEOTIDE SEQUENCE [LARGE SCALE GENOMIC DNA]</scope>
    <source>
        <strain evidence="7">zg-B89</strain>
    </source>
</reference>
<dbReference type="EC" id="1.1.1.1" evidence="6"/>
<evidence type="ECO:0000256" key="1">
    <source>
        <dbReference type="ARBA" id="ARBA00007358"/>
    </source>
</evidence>
<dbReference type="Gene3D" id="3.40.50.1970">
    <property type="match status" value="1"/>
</dbReference>
<evidence type="ECO:0000256" key="2">
    <source>
        <dbReference type="ARBA" id="ARBA00023002"/>
    </source>
</evidence>
<dbReference type="Proteomes" id="UP001316384">
    <property type="component" value="Chromosome"/>
</dbReference>
<gene>
    <name evidence="6" type="ORF">NP048_02985</name>
</gene>
<dbReference type="Pfam" id="PF25137">
    <property type="entry name" value="ADH_Fe_C"/>
    <property type="match status" value="1"/>
</dbReference>
<evidence type="ECO:0000259" key="5">
    <source>
        <dbReference type="Pfam" id="PF25137"/>
    </source>
</evidence>
<dbReference type="Gene3D" id="1.20.1090.10">
    <property type="entry name" value="Dehydroquinate synthase-like - alpha domain"/>
    <property type="match status" value="1"/>
</dbReference>
<dbReference type="InterPro" id="IPR056798">
    <property type="entry name" value="ADH_Fe_C"/>
</dbReference>
<evidence type="ECO:0000313" key="6">
    <source>
        <dbReference type="EMBL" id="UUI72450.1"/>
    </source>
</evidence>
<dbReference type="InterPro" id="IPR018211">
    <property type="entry name" value="ADH_Fe_CS"/>
</dbReference>
<sequence>MSTSTVPSRPGLPAASTFATVGRIVLGARAAAQVPDLVAALGSRVLVVAGPSADVRGLAGTVVHRHRGEPDVDAVRAAVAVARDVRPDVVVGWGGGSVLDLAKCVAVLAPGGTDVLDHLEVVGRGLPLAEVALPVVAVPTTAGTGAEVTANAPVRVPDRGVKASLRGRAMLPAVAVVDPLLTLGCPPALTASSGADALTQCLEAFTTPYATALTDPLAREGLVRAGRSLRRAVEHGDDVDARTDLSVAALLSGMALANAKLGAVHGLAAALGGRLGAPHGQVCAAVLAATTAANVAALRRTDAGGPALARYDDAAAALTGRAGARADDAVAWLADLTAAIGAPGLGALGLDAADVPAVVADALAASSTRGNPVALTAAELTDVVAASW</sequence>
<feature type="domain" description="Fe-containing alcohol dehydrogenase-like C-terminal" evidence="5">
    <location>
        <begin position="190"/>
        <end position="387"/>
    </location>
</feature>
<dbReference type="SUPFAM" id="SSF56796">
    <property type="entry name" value="Dehydroquinate synthase-like"/>
    <property type="match status" value="1"/>
</dbReference>
<accession>A0ABY5KRN6</accession>
<evidence type="ECO:0000256" key="3">
    <source>
        <dbReference type="ARBA" id="ARBA00023027"/>
    </source>
</evidence>